<keyword evidence="11" id="KW-0496">Mitochondrion</keyword>
<comment type="subunit">
    <text evidence="13">Homodimer. Monomer. Interacts with TST. May interact with RELA.</text>
</comment>
<keyword evidence="4" id="KW-0479">Metal-binding</keyword>
<dbReference type="SMART" id="SM00849">
    <property type="entry name" value="Lactamase_B"/>
    <property type="match status" value="1"/>
</dbReference>
<evidence type="ECO:0000256" key="14">
    <source>
        <dbReference type="ARBA" id="ARBA00066686"/>
    </source>
</evidence>
<evidence type="ECO:0000259" key="20">
    <source>
        <dbReference type="PROSITE" id="PS50003"/>
    </source>
</evidence>
<proteinExistence type="inferred from homology"/>
<dbReference type="Pfam" id="PF00753">
    <property type="entry name" value="Lactamase_B"/>
    <property type="match status" value="1"/>
</dbReference>
<accession>A0A091DTM9</accession>
<feature type="region of interest" description="Disordered" evidence="19">
    <location>
        <begin position="598"/>
        <end position="619"/>
    </location>
</feature>
<keyword evidence="8" id="KW-0560">Oxidoreductase</keyword>
<dbReference type="Gene3D" id="3.60.15.10">
    <property type="entry name" value="Ribonuclease Z/Hydroxyacylglutathione hydrolase-like"/>
    <property type="match status" value="1"/>
</dbReference>
<evidence type="ECO:0000256" key="13">
    <source>
        <dbReference type="ARBA" id="ARBA00065219"/>
    </source>
</evidence>
<dbReference type="InterPro" id="IPR037810">
    <property type="entry name" value="PHLDB1/2/3_PH"/>
</dbReference>
<evidence type="ECO:0000256" key="1">
    <source>
        <dbReference type="ARBA" id="ARBA00001954"/>
    </source>
</evidence>
<dbReference type="GO" id="GO:0050313">
    <property type="term" value="F:sulfur dioxygenase activity"/>
    <property type="evidence" value="ECO:0007669"/>
    <property type="project" value="UniProtKB-EC"/>
</dbReference>
<evidence type="ECO:0000256" key="15">
    <source>
        <dbReference type="ARBA" id="ARBA00067300"/>
    </source>
</evidence>
<sequence length="831" mass="92596">MAGVALRVAGRQLSQRSGSGVPVLLRQMFEPKSCTYTYLLGDRETREAVLIDPVLETAPRDAQLVKELGLRLLYAVNTHCHADHITGSGVLRSLLPGCQSVISRLSGAQADLHIEDGDSIRFGRFALETRASPGHTPGCVTFVLNDHSMAFTGDALLIRGCGRTDFQQGCAKTLYHSVHKNIFTLPGECLVYPAHDYHGLTVSTVEEERTLNPRLTLSCEEFVKLMDNLNLPKPEQIAEATAPRATAERVSGGLGAVGAEELEPQVWFPGVTDSGSGLSGERPQARPEEPSEQEAPEAREELPSSRGAEQQQAEEEEGGEGSSTESTRDEPEAKPPVQMPATSPAPVRAREGVRETALRLRGQQLEALTRVALMEQRVKELQRQKKELRIREQQRLCRERERVESLHQRLTEAQGQLDLQPEDQHEQLLQQVQELREQLEVAQRAYEDLEFQQLERESRQEEEDQESPGAQAPDPRVQELQASVAQHKRQIQVLEEQLKSLGEQMAAESWELSRKKEEALQALTQERSRLLELSRCLQGAFGGDFSESKQAHTKLLFTQKTDRQLVVLRDPSVHPAAASASSCLLSVHSSLQGSIGLQRTGSLSRKRGERASQRGSARPVSLHCTGALEASALASAAGASGRHPLYQLLNCGPSNGCRVLHPDIARMEQLLQQAVAERERLRQARAPPASPPCPAAPHILDLRQHLERWGHSPESCPHVRVSGGCCRGPLVKMGGRIKTWRKRWFCFDRQARRLAYYADKEQTKLKGVIYFQAIEEVYYDHLRSAFKSPNPRLTFCVKTYERLFYMVAPSPEAMRIWMDVIVTAADENHAL</sequence>
<dbReference type="PANTHER" id="PTHR12156">
    <property type="entry name" value="PLECKSTRIN HOMOLOGY-LIKE DOMAIN, FAMILY B, MEMBER 3"/>
    <property type="match status" value="1"/>
</dbReference>
<dbReference type="Proteomes" id="UP000028990">
    <property type="component" value="Unassembled WGS sequence"/>
</dbReference>
<evidence type="ECO:0000256" key="10">
    <source>
        <dbReference type="ARBA" id="ARBA00023054"/>
    </source>
</evidence>
<evidence type="ECO:0000256" key="8">
    <source>
        <dbReference type="ARBA" id="ARBA00023002"/>
    </source>
</evidence>
<dbReference type="InterPro" id="IPR001279">
    <property type="entry name" value="Metallo-B-lactamas"/>
</dbReference>
<evidence type="ECO:0000256" key="2">
    <source>
        <dbReference type="ARBA" id="ARBA00004173"/>
    </source>
</evidence>
<evidence type="ECO:0000313" key="22">
    <source>
        <dbReference type="Proteomes" id="UP000028990"/>
    </source>
</evidence>
<dbReference type="InterPro" id="IPR036866">
    <property type="entry name" value="RibonucZ/Hydroxyglut_hydro"/>
</dbReference>
<feature type="domain" description="PH" evidence="20">
    <location>
        <begin position="723"/>
        <end position="826"/>
    </location>
</feature>
<keyword evidence="7" id="KW-0007">Acetylation</keyword>
<dbReference type="STRING" id="885580.ENSFDAP00000001640"/>
<evidence type="ECO:0000256" key="6">
    <source>
        <dbReference type="ARBA" id="ARBA00022964"/>
    </source>
</evidence>
<evidence type="ECO:0000256" key="3">
    <source>
        <dbReference type="ARBA" id="ARBA00006759"/>
    </source>
</evidence>
<comment type="subcellular location">
    <subcellularLocation>
        <location evidence="2">Mitochondrion</location>
    </subcellularLocation>
</comment>
<dbReference type="eggNOG" id="ENOG502RF6E">
    <property type="taxonomic scope" value="Eukaryota"/>
</dbReference>
<organism evidence="21 22">
    <name type="scientific">Fukomys damarensis</name>
    <name type="common">Damaraland mole rat</name>
    <name type="synonym">Cryptomys damarensis</name>
    <dbReference type="NCBI Taxonomy" id="885580"/>
    <lineage>
        <taxon>Eukaryota</taxon>
        <taxon>Metazoa</taxon>
        <taxon>Chordata</taxon>
        <taxon>Craniata</taxon>
        <taxon>Vertebrata</taxon>
        <taxon>Euteleostomi</taxon>
        <taxon>Mammalia</taxon>
        <taxon>Eutheria</taxon>
        <taxon>Euarchontoglires</taxon>
        <taxon>Glires</taxon>
        <taxon>Rodentia</taxon>
        <taxon>Hystricomorpha</taxon>
        <taxon>Bathyergidae</taxon>
        <taxon>Fukomys</taxon>
    </lineage>
</organism>
<dbReference type="Gene3D" id="2.30.29.30">
    <property type="entry name" value="Pleckstrin-homology domain (PH domain)/Phosphotyrosine-binding domain (PTB)"/>
    <property type="match status" value="1"/>
</dbReference>
<evidence type="ECO:0000256" key="18">
    <source>
        <dbReference type="SAM" id="Coils"/>
    </source>
</evidence>
<gene>
    <name evidence="21" type="ORF">H920_04966</name>
</gene>
<dbReference type="EC" id="1.13.11.18" evidence="14"/>
<dbReference type="InterPro" id="IPR052212">
    <property type="entry name" value="PH-like_domain"/>
</dbReference>
<dbReference type="CDD" id="cd14673">
    <property type="entry name" value="PH_PHLDB1_2"/>
    <property type="match status" value="1"/>
</dbReference>
<comment type="catalytic activity">
    <reaction evidence="12">
        <text>S-sulfanylglutathione + O2 + H2O = sulfite + glutathione + 2 H(+)</text>
        <dbReference type="Rhea" id="RHEA:12981"/>
        <dbReference type="ChEBI" id="CHEBI:15377"/>
        <dbReference type="ChEBI" id="CHEBI:15378"/>
        <dbReference type="ChEBI" id="CHEBI:15379"/>
        <dbReference type="ChEBI" id="CHEBI:17359"/>
        <dbReference type="ChEBI" id="CHEBI:57925"/>
        <dbReference type="ChEBI" id="CHEBI:58905"/>
        <dbReference type="EC" id="1.13.11.18"/>
    </reaction>
</comment>
<dbReference type="PROSITE" id="PS50003">
    <property type="entry name" value="PH_DOMAIN"/>
    <property type="match status" value="1"/>
</dbReference>
<evidence type="ECO:0000256" key="4">
    <source>
        <dbReference type="ARBA" id="ARBA00022723"/>
    </source>
</evidence>
<dbReference type="InterPro" id="IPR001849">
    <property type="entry name" value="PH_domain"/>
</dbReference>
<feature type="region of interest" description="Disordered" evidence="19">
    <location>
        <begin position="454"/>
        <end position="482"/>
    </location>
</feature>
<evidence type="ECO:0000256" key="12">
    <source>
        <dbReference type="ARBA" id="ARBA00050990"/>
    </source>
</evidence>
<dbReference type="SUPFAM" id="SSF56281">
    <property type="entry name" value="Metallo-hydrolase/oxidoreductase"/>
    <property type="match status" value="1"/>
</dbReference>
<dbReference type="SMART" id="SM00233">
    <property type="entry name" value="PH"/>
    <property type="match status" value="1"/>
</dbReference>
<evidence type="ECO:0000256" key="9">
    <source>
        <dbReference type="ARBA" id="ARBA00023004"/>
    </source>
</evidence>
<dbReference type="FunFam" id="2.30.29.30:FF:000006">
    <property type="entry name" value="Pleckstrin homology like domain family B member 1"/>
    <property type="match status" value="1"/>
</dbReference>
<reference evidence="21 22" key="1">
    <citation type="submission" date="2013-11" db="EMBL/GenBank/DDBJ databases">
        <title>The Damaraland mole rat (Fukomys damarensis) genome and evolution of African mole rats.</title>
        <authorList>
            <person name="Gladyshev V.N."/>
            <person name="Fang X."/>
        </authorList>
    </citation>
    <scope>NUCLEOTIDE SEQUENCE [LARGE SCALE GENOMIC DNA]</scope>
    <source>
        <tissue evidence="21">Liver</tissue>
    </source>
</reference>
<evidence type="ECO:0000256" key="17">
    <source>
        <dbReference type="ARBA" id="ARBA00079064"/>
    </source>
</evidence>
<dbReference type="GO" id="GO:0046872">
    <property type="term" value="F:metal ion binding"/>
    <property type="evidence" value="ECO:0007669"/>
    <property type="project" value="UniProtKB-KW"/>
</dbReference>
<comment type="similarity">
    <text evidence="3">Belongs to the metallo-beta-lactamase superfamily. Glyoxalase II family.</text>
</comment>
<evidence type="ECO:0000313" key="21">
    <source>
        <dbReference type="EMBL" id="KFO33620.1"/>
    </source>
</evidence>
<protein>
    <recommendedName>
        <fullName evidence="15">Persulfide dioxygenase ETHE1, mitochondrial</fullName>
        <ecNumber evidence="14">1.13.11.18</ecNumber>
    </recommendedName>
    <alternativeName>
        <fullName evidence="17">Hepatoma subtracted clone one protein</fullName>
    </alternativeName>
    <alternativeName>
        <fullName evidence="16">Sulfur dioxygenase ETHE1</fullName>
    </alternativeName>
</protein>
<dbReference type="EMBL" id="KN122065">
    <property type="protein sequence ID" value="KFO33620.1"/>
    <property type="molecule type" value="Genomic_DNA"/>
</dbReference>
<evidence type="ECO:0000256" key="19">
    <source>
        <dbReference type="SAM" id="MobiDB-lite"/>
    </source>
</evidence>
<evidence type="ECO:0000256" key="7">
    <source>
        <dbReference type="ARBA" id="ARBA00022990"/>
    </source>
</evidence>
<dbReference type="SUPFAM" id="SSF50729">
    <property type="entry name" value="PH domain-like"/>
    <property type="match status" value="1"/>
</dbReference>
<keyword evidence="22" id="KW-1185">Reference proteome</keyword>
<dbReference type="AlphaFoldDB" id="A0A091DTM9"/>
<keyword evidence="6" id="KW-0223">Dioxygenase</keyword>
<name>A0A091DTM9_FUKDA</name>
<evidence type="ECO:0000256" key="11">
    <source>
        <dbReference type="ARBA" id="ARBA00023128"/>
    </source>
</evidence>
<dbReference type="Pfam" id="PF00169">
    <property type="entry name" value="PH"/>
    <property type="match status" value="1"/>
</dbReference>
<keyword evidence="9" id="KW-0408">Iron</keyword>
<dbReference type="InterPro" id="IPR044528">
    <property type="entry name" value="POD-like_MBL-fold"/>
</dbReference>
<keyword evidence="10 18" id="KW-0175">Coiled coil</keyword>
<dbReference type="PANTHER" id="PTHR12156:SF22">
    <property type="entry name" value="PLECKSTRIN HOMOLOGY-LIKE DOMAIN FAMILY B MEMBER 3"/>
    <property type="match status" value="1"/>
</dbReference>
<evidence type="ECO:0000256" key="16">
    <source>
        <dbReference type="ARBA" id="ARBA00077964"/>
    </source>
</evidence>
<feature type="region of interest" description="Disordered" evidence="19">
    <location>
        <begin position="264"/>
        <end position="351"/>
    </location>
</feature>
<feature type="coiled-coil region" evidence="18">
    <location>
        <begin position="422"/>
        <end position="452"/>
    </location>
</feature>
<comment type="cofactor">
    <cofactor evidence="1">
        <name>Fe(2+)</name>
        <dbReference type="ChEBI" id="CHEBI:29033"/>
    </cofactor>
</comment>
<dbReference type="GO" id="GO:0005739">
    <property type="term" value="C:mitochondrion"/>
    <property type="evidence" value="ECO:0007669"/>
    <property type="project" value="UniProtKB-SubCell"/>
</dbReference>
<feature type="coiled-coil region" evidence="18">
    <location>
        <begin position="364"/>
        <end position="391"/>
    </location>
</feature>
<dbReference type="GO" id="GO:0006749">
    <property type="term" value="P:glutathione metabolic process"/>
    <property type="evidence" value="ECO:0007669"/>
    <property type="project" value="InterPro"/>
</dbReference>
<keyword evidence="5" id="KW-0809">Transit peptide</keyword>
<dbReference type="InterPro" id="IPR011993">
    <property type="entry name" value="PH-like_dom_sf"/>
</dbReference>
<evidence type="ECO:0000256" key="5">
    <source>
        <dbReference type="ARBA" id="ARBA00022946"/>
    </source>
</evidence>
<dbReference type="FunFam" id="3.60.15.10:FF:000013">
    <property type="entry name" value="Persulfide dioxygenase ETHE1, mitochondrial"/>
    <property type="match status" value="1"/>
</dbReference>
<dbReference type="CDD" id="cd07724">
    <property type="entry name" value="POD-like_MBL-fold"/>
    <property type="match status" value="1"/>
</dbReference>